<dbReference type="STRING" id="215637.A0A4V1J5C3"/>
<dbReference type="InterPro" id="IPR001611">
    <property type="entry name" value="Leu-rich_rpt"/>
</dbReference>
<dbReference type="PANTHER" id="PTHR48051">
    <property type="match status" value="1"/>
</dbReference>
<dbReference type="EMBL" id="ML002353">
    <property type="protein sequence ID" value="RKP38559.1"/>
    <property type="molecule type" value="Genomic_DNA"/>
</dbReference>
<reference evidence="5" key="1">
    <citation type="journal article" date="2018" name="Nat. Microbiol.">
        <title>Leveraging single-cell genomics to expand the fungal tree of life.</title>
        <authorList>
            <person name="Ahrendt S.R."/>
            <person name="Quandt C.A."/>
            <person name="Ciobanu D."/>
            <person name="Clum A."/>
            <person name="Salamov A."/>
            <person name="Andreopoulos B."/>
            <person name="Cheng J.F."/>
            <person name="Woyke T."/>
            <person name="Pelin A."/>
            <person name="Henrissat B."/>
            <person name="Reynolds N.K."/>
            <person name="Benny G.L."/>
            <person name="Smith M.E."/>
            <person name="James T.Y."/>
            <person name="Grigoriev I.V."/>
        </authorList>
    </citation>
    <scope>NUCLEOTIDE SEQUENCE [LARGE SCALE GENOMIC DNA]</scope>
    <source>
        <strain evidence="5">RSA 468</strain>
    </source>
</reference>
<evidence type="ECO:0000259" key="3">
    <source>
        <dbReference type="Pfam" id="PF23598"/>
    </source>
</evidence>
<dbReference type="SUPFAM" id="SSF52058">
    <property type="entry name" value="L domain-like"/>
    <property type="match status" value="1"/>
</dbReference>
<dbReference type="InterPro" id="IPR003591">
    <property type="entry name" value="Leu-rich_rpt_typical-subtyp"/>
</dbReference>
<feature type="non-terminal residue" evidence="4">
    <location>
        <position position="1"/>
    </location>
</feature>
<keyword evidence="1" id="KW-0433">Leucine-rich repeat</keyword>
<evidence type="ECO:0000313" key="4">
    <source>
        <dbReference type="EMBL" id="RKP38559.1"/>
    </source>
</evidence>
<accession>A0A4V1J5C3</accession>
<evidence type="ECO:0000313" key="5">
    <source>
        <dbReference type="Proteomes" id="UP000268162"/>
    </source>
</evidence>
<dbReference type="AlphaFoldDB" id="A0A4V1J5C3"/>
<feature type="domain" description="Disease resistance R13L4/SHOC-2-like LRR" evidence="3">
    <location>
        <begin position="1"/>
        <end position="72"/>
    </location>
</feature>
<dbReference type="InterPro" id="IPR050216">
    <property type="entry name" value="LRR_domain-containing"/>
</dbReference>
<dbReference type="SMART" id="SM00369">
    <property type="entry name" value="LRR_TYP"/>
    <property type="match status" value="4"/>
</dbReference>
<name>A0A4V1J5C3_9FUNG</name>
<dbReference type="PANTHER" id="PTHR48051:SF54">
    <property type="entry name" value="LEUCINE-RICH REPEAT-CONTAINING PROTEIN"/>
    <property type="match status" value="1"/>
</dbReference>
<dbReference type="GO" id="GO:0005737">
    <property type="term" value="C:cytoplasm"/>
    <property type="evidence" value="ECO:0007669"/>
    <property type="project" value="TreeGrafter"/>
</dbReference>
<evidence type="ECO:0000256" key="2">
    <source>
        <dbReference type="ARBA" id="ARBA00022737"/>
    </source>
</evidence>
<evidence type="ECO:0000256" key="1">
    <source>
        <dbReference type="ARBA" id="ARBA00022614"/>
    </source>
</evidence>
<dbReference type="InterPro" id="IPR032675">
    <property type="entry name" value="LRR_dom_sf"/>
</dbReference>
<protein>
    <recommendedName>
        <fullName evidence="3">Disease resistance R13L4/SHOC-2-like LRR domain-containing protein</fullName>
    </recommendedName>
</protein>
<keyword evidence="2" id="KW-0677">Repeat</keyword>
<dbReference type="Proteomes" id="UP000268162">
    <property type="component" value="Unassembled WGS sequence"/>
</dbReference>
<dbReference type="Gene3D" id="3.80.10.10">
    <property type="entry name" value="Ribonuclease Inhibitor"/>
    <property type="match status" value="1"/>
</dbReference>
<gene>
    <name evidence="4" type="ORF">BJ085DRAFT_5151</name>
</gene>
<organism evidence="4 5">
    <name type="scientific">Dimargaris cristalligena</name>
    <dbReference type="NCBI Taxonomy" id="215637"/>
    <lineage>
        <taxon>Eukaryota</taxon>
        <taxon>Fungi</taxon>
        <taxon>Fungi incertae sedis</taxon>
        <taxon>Zoopagomycota</taxon>
        <taxon>Kickxellomycotina</taxon>
        <taxon>Dimargaritomycetes</taxon>
        <taxon>Dimargaritales</taxon>
        <taxon>Dimargaritaceae</taxon>
        <taxon>Dimargaris</taxon>
    </lineage>
</organism>
<dbReference type="PROSITE" id="PS51450">
    <property type="entry name" value="LRR"/>
    <property type="match status" value="3"/>
</dbReference>
<sequence>LQLCCNLLTTLPPEIGYMSNLTVLDLTHNKLKVLPSSIGYLDKLVCLTLTNNQLTQLPPSIGCLPKLSVLHLGCNRLASLPPEIGLLHSLFTLDISQNPIRVLPAELAELPCLRKLRLNRCPLLTSLPLDTRPEAPAPPAGLNPSPARRVPTLAELAARTLVRWRVPVSARLPPHLQAYLGSVNFCTYCHGPYFENCHKRWRFMTKSTKRIPLEYRLCSPHWNTDVERIRAMFAPPP</sequence>
<dbReference type="Pfam" id="PF23598">
    <property type="entry name" value="LRR_14"/>
    <property type="match status" value="1"/>
</dbReference>
<proteinExistence type="predicted"/>
<keyword evidence="5" id="KW-1185">Reference proteome</keyword>
<feature type="non-terminal residue" evidence="4">
    <location>
        <position position="237"/>
    </location>
</feature>
<dbReference type="InterPro" id="IPR055414">
    <property type="entry name" value="LRR_R13L4/SHOC2-like"/>
</dbReference>